<dbReference type="STRING" id="595536.GCA_000178815_03828"/>
<keyword evidence="6" id="KW-1185">Reference proteome</keyword>
<organism evidence="5 6">
    <name type="scientific">Methylosinus trichosporium (strain ATCC 35070 / NCIMB 11131 / UNIQEM 75 / OB3b)</name>
    <dbReference type="NCBI Taxonomy" id="595536"/>
    <lineage>
        <taxon>Bacteria</taxon>
        <taxon>Pseudomonadati</taxon>
        <taxon>Pseudomonadota</taxon>
        <taxon>Alphaproteobacteria</taxon>
        <taxon>Hyphomicrobiales</taxon>
        <taxon>Methylocystaceae</taxon>
        <taxon>Methylosinus</taxon>
    </lineage>
</organism>
<dbReference type="PANTHER" id="PTHR43284:SF1">
    <property type="entry name" value="ASPARAGINE SYNTHETASE"/>
    <property type="match status" value="1"/>
</dbReference>
<dbReference type="InterPro" id="IPR001962">
    <property type="entry name" value="Asn_synthase"/>
</dbReference>
<evidence type="ECO:0000256" key="1">
    <source>
        <dbReference type="ARBA" id="ARBA00005187"/>
    </source>
</evidence>
<dbReference type="RefSeq" id="WP_024749925.1">
    <property type="nucleotide sequence ID" value="NZ_ADVE02000001.1"/>
</dbReference>
<evidence type="ECO:0000256" key="2">
    <source>
        <dbReference type="ARBA" id="ARBA00012737"/>
    </source>
</evidence>
<dbReference type="KEGG" id="mtw:CQW49_06650"/>
<dbReference type="InterPro" id="IPR051786">
    <property type="entry name" value="ASN_synthetase/amidase"/>
</dbReference>
<feature type="domain" description="Asparagine synthetase" evidence="4">
    <location>
        <begin position="459"/>
        <end position="554"/>
    </location>
</feature>
<dbReference type="Gene3D" id="3.40.50.620">
    <property type="entry name" value="HUPs"/>
    <property type="match status" value="1"/>
</dbReference>
<accession>A0A2D2CXX4</accession>
<sequence length="587" mass="63716">MDLKSGLYGVVRLDGGPVEAADCAALGLTRATGSFVAAGVDRVDPRAVHRADAGGCCCILLGYLDEPQELAVRLGLPVDSGFALLAAAAHARFGAEAPAHMLGEWSCLVWRAEERRLALMTSRALRDPVLHARKGASVVLAPSIHALRRLPWMPNDIDPEGFAATMARHRAVRPFNTRSLLRGVEALPPGACVTFDAGGTQLRRIGAPVAAPPFAGSFADALAEAETLLRQILRQRLARHGGLAVMLSGGLDSSTLAVVAAAERAAGQRLTLLTSAAPEESGLPDETPFARIVADRLGLPLTLVRPSPQARLFRPSRRHCLARNDPTRATWHHLYEAFFVASGAAGHAELIDGSGGEYTFTAAFPLATPAYRLRRALRRLRDHVDPRRGAPHWPEDGFNVRLAPGLLSGLPSHLEETWRRPWSAEPAFDPRGRWGYCQGVEKLDNSPSETMIGAARIVPPFRDQRLLQLFSGFPARYSNHGGASRAPARALLDGRLPDSIRLRRSGLAFCPDFYPRLAAEAPEARTRLLAFRRAGIGEWLDLDWLDQRLARLDAEPRPPVAEAFRIQITANVAEFLLAWNEGADALE</sequence>
<gene>
    <name evidence="5" type="ORF">CQW49_06650</name>
</gene>
<dbReference type="InterPro" id="IPR014729">
    <property type="entry name" value="Rossmann-like_a/b/a_fold"/>
</dbReference>
<evidence type="ECO:0000313" key="5">
    <source>
        <dbReference type="EMBL" id="ATQ67602.1"/>
    </source>
</evidence>
<name>A0A2D2CXX4_METT3</name>
<dbReference type="SUPFAM" id="SSF52402">
    <property type="entry name" value="Adenine nucleotide alpha hydrolases-like"/>
    <property type="match status" value="1"/>
</dbReference>
<evidence type="ECO:0000259" key="4">
    <source>
        <dbReference type="Pfam" id="PF00733"/>
    </source>
</evidence>
<dbReference type="GO" id="GO:0006529">
    <property type="term" value="P:asparagine biosynthetic process"/>
    <property type="evidence" value="ECO:0007669"/>
    <property type="project" value="InterPro"/>
</dbReference>
<evidence type="ECO:0000256" key="3">
    <source>
        <dbReference type="ARBA" id="ARBA00048741"/>
    </source>
</evidence>
<dbReference type="EMBL" id="CP023737">
    <property type="protein sequence ID" value="ATQ67602.1"/>
    <property type="molecule type" value="Genomic_DNA"/>
</dbReference>
<dbReference type="Gene3D" id="3.60.20.10">
    <property type="entry name" value="Glutamine Phosphoribosylpyrophosphate, subunit 1, domain 1"/>
    <property type="match status" value="1"/>
</dbReference>
<feature type="domain" description="Asparagine synthetase" evidence="4">
    <location>
        <begin position="226"/>
        <end position="310"/>
    </location>
</feature>
<proteinExistence type="predicted"/>
<dbReference type="GO" id="GO:0005829">
    <property type="term" value="C:cytosol"/>
    <property type="evidence" value="ECO:0007669"/>
    <property type="project" value="TreeGrafter"/>
</dbReference>
<dbReference type="InterPro" id="IPR029055">
    <property type="entry name" value="Ntn_hydrolases_N"/>
</dbReference>
<reference evidence="6" key="1">
    <citation type="submission" date="2017-10" db="EMBL/GenBank/DDBJ databases">
        <title>Completed PacBio SMRT sequence of Methylosinus trichosporium OB3b reveals presence of a third large plasmid.</title>
        <authorList>
            <person name="Charles T.C."/>
            <person name="Lynch M.D.J."/>
            <person name="Heil J.R."/>
            <person name="Cheng J."/>
        </authorList>
    </citation>
    <scope>NUCLEOTIDE SEQUENCE [LARGE SCALE GENOMIC DNA]</scope>
    <source>
        <strain evidence="6">OB3b</strain>
    </source>
</reference>
<dbReference type="GO" id="GO:0004066">
    <property type="term" value="F:asparagine synthase (glutamine-hydrolyzing) activity"/>
    <property type="evidence" value="ECO:0007669"/>
    <property type="project" value="UniProtKB-EC"/>
</dbReference>
<dbReference type="EC" id="6.3.5.4" evidence="2"/>
<protein>
    <recommendedName>
        <fullName evidence="2">asparagine synthase (glutamine-hydrolyzing)</fullName>
        <ecNumber evidence="2">6.3.5.4</ecNumber>
    </recommendedName>
</protein>
<evidence type="ECO:0000313" key="6">
    <source>
        <dbReference type="Proteomes" id="UP000230709"/>
    </source>
</evidence>
<dbReference type="Pfam" id="PF00733">
    <property type="entry name" value="Asn_synthase"/>
    <property type="match status" value="2"/>
</dbReference>
<dbReference type="SUPFAM" id="SSF56235">
    <property type="entry name" value="N-terminal nucleophile aminohydrolases (Ntn hydrolases)"/>
    <property type="match status" value="1"/>
</dbReference>
<dbReference type="AlphaFoldDB" id="A0A2D2CXX4"/>
<comment type="catalytic activity">
    <reaction evidence="3">
        <text>L-aspartate + L-glutamine + ATP + H2O = L-asparagine + L-glutamate + AMP + diphosphate + H(+)</text>
        <dbReference type="Rhea" id="RHEA:12228"/>
        <dbReference type="ChEBI" id="CHEBI:15377"/>
        <dbReference type="ChEBI" id="CHEBI:15378"/>
        <dbReference type="ChEBI" id="CHEBI:29985"/>
        <dbReference type="ChEBI" id="CHEBI:29991"/>
        <dbReference type="ChEBI" id="CHEBI:30616"/>
        <dbReference type="ChEBI" id="CHEBI:33019"/>
        <dbReference type="ChEBI" id="CHEBI:58048"/>
        <dbReference type="ChEBI" id="CHEBI:58359"/>
        <dbReference type="ChEBI" id="CHEBI:456215"/>
        <dbReference type="EC" id="6.3.5.4"/>
    </reaction>
</comment>
<dbReference type="Proteomes" id="UP000230709">
    <property type="component" value="Chromosome"/>
</dbReference>
<dbReference type="PANTHER" id="PTHR43284">
    <property type="entry name" value="ASPARAGINE SYNTHETASE (GLUTAMINE-HYDROLYZING)"/>
    <property type="match status" value="1"/>
</dbReference>
<comment type="pathway">
    <text evidence="1">Amino-acid biosynthesis; L-asparagine biosynthesis; L-asparagine from L-aspartate (L-Gln route): step 1/1.</text>
</comment>